<gene>
    <name evidence="3" type="ORF">Tci_038482</name>
</gene>
<dbReference type="InterPro" id="IPR013103">
    <property type="entry name" value="RVT_2"/>
</dbReference>
<dbReference type="Pfam" id="PF07727">
    <property type="entry name" value="RVT_2"/>
    <property type="match status" value="1"/>
</dbReference>
<proteinExistence type="predicted"/>
<evidence type="ECO:0000313" key="3">
    <source>
        <dbReference type="EMBL" id="GEU66504.1"/>
    </source>
</evidence>
<accession>A0A6L2M1R1</accession>
<evidence type="ECO:0000259" key="2">
    <source>
        <dbReference type="Pfam" id="PF07727"/>
    </source>
</evidence>
<organism evidence="3">
    <name type="scientific">Tanacetum cinerariifolium</name>
    <name type="common">Dalmatian daisy</name>
    <name type="synonym">Chrysanthemum cinerariifolium</name>
    <dbReference type="NCBI Taxonomy" id="118510"/>
    <lineage>
        <taxon>Eukaryota</taxon>
        <taxon>Viridiplantae</taxon>
        <taxon>Streptophyta</taxon>
        <taxon>Embryophyta</taxon>
        <taxon>Tracheophyta</taxon>
        <taxon>Spermatophyta</taxon>
        <taxon>Magnoliopsida</taxon>
        <taxon>eudicotyledons</taxon>
        <taxon>Gunneridae</taxon>
        <taxon>Pentapetalae</taxon>
        <taxon>asterids</taxon>
        <taxon>campanulids</taxon>
        <taxon>Asterales</taxon>
        <taxon>Asteraceae</taxon>
        <taxon>Asteroideae</taxon>
        <taxon>Anthemideae</taxon>
        <taxon>Anthemidinae</taxon>
        <taxon>Tanacetum</taxon>
    </lineage>
</organism>
<evidence type="ECO:0000256" key="1">
    <source>
        <dbReference type="SAM" id="MobiDB-lite"/>
    </source>
</evidence>
<name>A0A6L2M1R1_TANCI</name>
<dbReference type="PANTHER" id="PTHR11439:SF495">
    <property type="entry name" value="REVERSE TRANSCRIPTASE, RNA-DEPENDENT DNA POLYMERASE-RELATED"/>
    <property type="match status" value="1"/>
</dbReference>
<feature type="domain" description="Reverse transcriptase Ty1/copia-type" evidence="2">
    <location>
        <begin position="720"/>
        <end position="829"/>
    </location>
</feature>
<protein>
    <recommendedName>
        <fullName evidence="2">Reverse transcriptase Ty1/copia-type domain-containing protein</fullName>
    </recommendedName>
</protein>
<feature type="compositionally biased region" description="Polar residues" evidence="1">
    <location>
        <begin position="555"/>
        <end position="566"/>
    </location>
</feature>
<dbReference type="CDD" id="cd09272">
    <property type="entry name" value="RNase_HI_RT_Ty1"/>
    <property type="match status" value="1"/>
</dbReference>
<dbReference type="PANTHER" id="PTHR11439">
    <property type="entry name" value="GAG-POL-RELATED RETROTRANSPOSON"/>
    <property type="match status" value="1"/>
</dbReference>
<dbReference type="EMBL" id="BKCJ010005395">
    <property type="protein sequence ID" value="GEU66504.1"/>
    <property type="molecule type" value="Genomic_DNA"/>
</dbReference>
<sequence>MDQQYPTFAKIHVLDNVKFEQWQFWIQQYLQHEHYALWEVIEFGDSYVVPTNDPNITTTMSGDAGTKSRRTITFTTEDMQRKKNDVKARTTLLLSLPDEHQLRFSKSDLDTMSLDDLYNHLKVYESEVQKKSDPNSHNMAFISSAKHSNGNEDRNTACVSTASTIFPTASASVASISQDTTCAYIASQSSGSQIKFKDINQIDEDDIEEMDIKWSMALLKDHALVADEEAPKEFALMANTSTESKTGLPECVDDTMTDYSRPSPTVESISEDNQNRNFSASEDVASPITREPFVKFVKPKDCQSESLKIMLLRALHTDLLVTDHMVLQNNPPVNRKFSTGSRNFPTANRKFPTARRKFPTGEAKIHTADMGRKGKAGSSQNKIDDKRYWDSGCSRHMTCNISYLSDFEPYDRGDFKLLDDANILLRTPRQHNMYSIDLNNIIPHIDLTCLVAKASADECILWHRRLENKAIEKGSGPNWLFDIDSLTKSMNYVPVDAGTIYTHLSGTKDAARQEVKKDVSFLRYIALPNWAHDALLEFSSSQHQDHCSIKVPEGSGNSNPAASTSNPLADQMETLIVETPIPTVSSPVQSAYSTNSQEPSSDARLISKRVANQAETPSLDNIVSLTNRFEDILRDTTNSDESNGEEADISNMEIAITASPTHTLRIHKDHPKSQIIGPVDTTIQTRNKFKEVGEQNSDALQDPSWVEAMQEELLQFKIQNVWTLVDCPKGVLKNKRDERGIVIRNKARLVAQEEGIDYDEVFTPVARIEAIRLFLAYASFMGFVINQMDVKSIFLYGTIDEEVYVMQPSGFQDLKFPAKVYKVEKAMHQVTPKECYLYVIKRIFRYLKGRPKLGLWYPKDSPFDLVSFSNSDYGGATQDCKSTTGGCQFLGRRLISWQCKKQIIVATSTTEAEYVAAAVDKFKGEHNTDFHPMVDFLEASPLRHYTRRTRIAQSSIPPTVADKPASLQRDVSQGEACPTDSGFIADQDRETVAKSFTLPHDLAPRVTSHVADEGSMQPNITELTVLCTSLQRQHSELLAKFQAQEVEILKLKEMVKVLEDREGIDVTRSGDDAPIKRRSMDEGEAVTERISDDTEEMATVLTSMDVATVLAGRIDDVPTGSGSIPTAGPPAADIPTGSDVVPTASPVFATATVEELQSMIDGLDINNETIAKYLQEYQQFVAELPLERRIELISDLVKYQENCAKIYKFQSQQRKPWTKKQKRDYYMAVIKNNLGWKVKDFKGMTFKEVEAKFTAKIPEEKIKEMMHLIPIEEVYVEALQVKHPIIYWKVHTEGQRSYWKIIRLGGSLACYQFFVDLLKHLDRDDLNQLWDLVKEYLSIRPASSDKETELWVKLKRLYEPDPEDQLWVQTQNFMHAPVEWKLYDLCEVHQVTAKDKEIFMLVEKDYPQRKGLALVMICYKLQVENFSQMVNDPVLKIYKIANSPR</sequence>
<reference evidence="3" key="1">
    <citation type="journal article" date="2019" name="Sci. Rep.">
        <title>Draft genome of Tanacetum cinerariifolium, the natural source of mosquito coil.</title>
        <authorList>
            <person name="Yamashiro T."/>
            <person name="Shiraishi A."/>
            <person name="Satake H."/>
            <person name="Nakayama K."/>
        </authorList>
    </citation>
    <scope>NUCLEOTIDE SEQUENCE</scope>
</reference>
<comment type="caution">
    <text evidence="3">The sequence shown here is derived from an EMBL/GenBank/DDBJ whole genome shotgun (WGS) entry which is preliminary data.</text>
</comment>
<feature type="region of interest" description="Disordered" evidence="1">
    <location>
        <begin position="547"/>
        <end position="566"/>
    </location>
</feature>